<dbReference type="KEGG" id="agl:PYTT_0503"/>
<proteinExistence type="predicted"/>
<gene>
    <name evidence="1" type="ORF">PYTT_0503</name>
</gene>
<dbReference type="STRING" id="1679444.PYTT_0503"/>
<evidence type="ECO:0008006" key="3">
    <source>
        <dbReference type="Google" id="ProtNLM"/>
    </source>
</evidence>
<dbReference type="RefSeq" id="WP_067776452.1">
    <property type="nucleotide sequence ID" value="NZ_JACVVN010000002.1"/>
</dbReference>
<evidence type="ECO:0000313" key="2">
    <source>
        <dbReference type="Proteomes" id="UP000176204"/>
    </source>
</evidence>
<keyword evidence="2" id="KW-1185">Reference proteome</keyword>
<dbReference type="EMBL" id="LT629973">
    <property type="protein sequence ID" value="SEH75905.1"/>
    <property type="molecule type" value="Genomic_DNA"/>
</dbReference>
<dbReference type="Proteomes" id="UP000176204">
    <property type="component" value="Chromosome I"/>
</dbReference>
<dbReference type="AlphaFoldDB" id="A0A1C7PBH5"/>
<protein>
    <recommendedName>
        <fullName evidence="3">Thioredoxin-like fold</fullName>
    </recommendedName>
</protein>
<reference evidence="2" key="1">
    <citation type="submission" date="2016-09" db="EMBL/GenBank/DDBJ databases">
        <authorList>
            <person name="Koehorst J."/>
        </authorList>
    </citation>
    <scope>NUCLEOTIDE SEQUENCE [LARGE SCALE GENOMIC DNA]</scope>
</reference>
<name>A0A1C7PBH5_9BACT</name>
<sequence>MFRCLGYGCCTAAAVCSVQVAHAEPSREGEVWRVYVDDSAPCRELGAVLDELKRDARFAHVAWEVVKLGDATADRASRSNAAEAMRDLVVYTPAFVLTDRDGLYASVAGAVATVDGLPLADRLADAAALRSADRSRLQGRVKEASDRADLFLLMGEVHDLSPNADARSLKAVIDKVAAFCKDAGRPVALRQSAALRVLYPLLLRKTAVLYDGVHSPRSEAAFNAAVAALEYARDMDKSSAEGKHAHALREELRRARLQAKTRD</sequence>
<accession>A0A1C7PBH5</accession>
<organism evidence="1 2">
    <name type="scientific">Akkermansia glycaniphila</name>
    <dbReference type="NCBI Taxonomy" id="1679444"/>
    <lineage>
        <taxon>Bacteria</taxon>
        <taxon>Pseudomonadati</taxon>
        <taxon>Verrucomicrobiota</taxon>
        <taxon>Verrucomicrobiia</taxon>
        <taxon>Verrucomicrobiales</taxon>
        <taxon>Akkermansiaceae</taxon>
        <taxon>Akkermansia</taxon>
    </lineage>
</organism>
<evidence type="ECO:0000313" key="1">
    <source>
        <dbReference type="EMBL" id="SEH75905.1"/>
    </source>
</evidence>